<dbReference type="AlphaFoldDB" id="A0A917YXF8"/>
<comment type="caution">
    <text evidence="5">The sequence shown here is derived from an EMBL/GenBank/DDBJ whole genome shotgun (WGS) entry which is preliminary data.</text>
</comment>
<keyword evidence="4" id="KW-0175">Coiled coil</keyword>
<dbReference type="Pfam" id="PF05130">
    <property type="entry name" value="FlgN"/>
    <property type="match status" value="1"/>
</dbReference>
<feature type="coiled-coil region" evidence="4">
    <location>
        <begin position="10"/>
        <end position="37"/>
    </location>
</feature>
<organism evidence="5 6">
    <name type="scientific">Bowmanella pacifica</name>
    <dbReference type="NCBI Taxonomy" id="502051"/>
    <lineage>
        <taxon>Bacteria</taxon>
        <taxon>Pseudomonadati</taxon>
        <taxon>Pseudomonadota</taxon>
        <taxon>Gammaproteobacteria</taxon>
        <taxon>Alteromonadales</taxon>
        <taxon>Alteromonadaceae</taxon>
        <taxon>Bowmanella</taxon>
    </lineage>
</organism>
<sequence>MSINSVKGFIASLRDDLANLNQLIYAQEKQYELLSRRESSQLTHLNQDILATLETLRRSNEHREQYLQELGLTPDKAGAQHLKERLPSPLKEATARLLEELAMKSSVCSMMNERAGRLLANQRQLLNRLTGAPSQQDYPQFPIPR</sequence>
<dbReference type="SUPFAM" id="SSF140566">
    <property type="entry name" value="FlgN-like"/>
    <property type="match status" value="1"/>
</dbReference>
<dbReference type="GO" id="GO:0044780">
    <property type="term" value="P:bacterial-type flagellum assembly"/>
    <property type="evidence" value="ECO:0007669"/>
    <property type="project" value="InterPro"/>
</dbReference>
<evidence type="ECO:0000313" key="6">
    <source>
        <dbReference type="Proteomes" id="UP000606935"/>
    </source>
</evidence>
<evidence type="ECO:0000256" key="4">
    <source>
        <dbReference type="SAM" id="Coils"/>
    </source>
</evidence>
<gene>
    <name evidence="5" type="ORF">GCM10010982_20110</name>
</gene>
<evidence type="ECO:0000256" key="1">
    <source>
        <dbReference type="ARBA" id="ARBA00002397"/>
    </source>
</evidence>
<comment type="similarity">
    <text evidence="2">Belongs to the FlgN family.</text>
</comment>
<reference evidence="5" key="2">
    <citation type="submission" date="2020-09" db="EMBL/GenBank/DDBJ databases">
        <authorList>
            <person name="Sun Q."/>
            <person name="Zhou Y."/>
        </authorList>
    </citation>
    <scope>NUCLEOTIDE SEQUENCE</scope>
    <source>
        <strain evidence="5">CGMCC 1.7086</strain>
    </source>
</reference>
<protein>
    <recommendedName>
        <fullName evidence="7">Flagellar protein FlgN</fullName>
    </recommendedName>
</protein>
<dbReference type="InterPro" id="IPR036679">
    <property type="entry name" value="FlgN-like_sf"/>
</dbReference>
<comment type="function">
    <text evidence="1">Required for the efficient initiation of filament assembly.</text>
</comment>
<keyword evidence="6" id="KW-1185">Reference proteome</keyword>
<evidence type="ECO:0000256" key="2">
    <source>
        <dbReference type="ARBA" id="ARBA00007703"/>
    </source>
</evidence>
<evidence type="ECO:0000256" key="3">
    <source>
        <dbReference type="ARBA" id="ARBA00022795"/>
    </source>
</evidence>
<dbReference type="EMBL" id="BMLS01000003">
    <property type="protein sequence ID" value="GGO69301.1"/>
    <property type="molecule type" value="Genomic_DNA"/>
</dbReference>
<proteinExistence type="inferred from homology"/>
<accession>A0A917YXF8</accession>
<evidence type="ECO:0008006" key="7">
    <source>
        <dbReference type="Google" id="ProtNLM"/>
    </source>
</evidence>
<keyword evidence="3" id="KW-1005">Bacterial flagellum biogenesis</keyword>
<dbReference type="RefSeq" id="WP_188694209.1">
    <property type="nucleotide sequence ID" value="NZ_BMLS01000003.1"/>
</dbReference>
<name>A0A917YXF8_9ALTE</name>
<dbReference type="Proteomes" id="UP000606935">
    <property type="component" value="Unassembled WGS sequence"/>
</dbReference>
<reference evidence="5" key="1">
    <citation type="journal article" date="2014" name="Int. J. Syst. Evol. Microbiol.">
        <title>Complete genome sequence of Corynebacterium casei LMG S-19264T (=DSM 44701T), isolated from a smear-ripened cheese.</title>
        <authorList>
            <consortium name="US DOE Joint Genome Institute (JGI-PGF)"/>
            <person name="Walter F."/>
            <person name="Albersmeier A."/>
            <person name="Kalinowski J."/>
            <person name="Ruckert C."/>
        </authorList>
    </citation>
    <scope>NUCLEOTIDE SEQUENCE</scope>
    <source>
        <strain evidence="5">CGMCC 1.7086</strain>
    </source>
</reference>
<dbReference type="InterPro" id="IPR007809">
    <property type="entry name" value="FlgN-like"/>
</dbReference>
<evidence type="ECO:0000313" key="5">
    <source>
        <dbReference type="EMBL" id="GGO69301.1"/>
    </source>
</evidence>
<dbReference type="Gene3D" id="1.20.58.300">
    <property type="entry name" value="FlgN-like"/>
    <property type="match status" value="1"/>
</dbReference>